<keyword evidence="1" id="KW-0479">Metal-binding</keyword>
<evidence type="ECO:0000256" key="2">
    <source>
        <dbReference type="ARBA" id="ARBA00022737"/>
    </source>
</evidence>
<dbReference type="PANTHER" id="PTHR24403">
    <property type="entry name" value="ZINC FINGER PROTEIN"/>
    <property type="match status" value="1"/>
</dbReference>
<evidence type="ECO:0000256" key="6">
    <source>
        <dbReference type="SAM" id="MobiDB-lite"/>
    </source>
</evidence>
<evidence type="ECO:0000259" key="7">
    <source>
        <dbReference type="PROSITE" id="PS50157"/>
    </source>
</evidence>
<evidence type="ECO:0000256" key="3">
    <source>
        <dbReference type="ARBA" id="ARBA00022771"/>
    </source>
</evidence>
<dbReference type="PANTHER" id="PTHR24403:SF81">
    <property type="entry name" value="ZINC FINGER PROTEIN 518A"/>
    <property type="match status" value="1"/>
</dbReference>
<name>A0ABD0XGK5_UMBPY</name>
<proteinExistence type="predicted"/>
<dbReference type="PROSITE" id="PS50157">
    <property type="entry name" value="ZINC_FINGER_C2H2_2"/>
    <property type="match status" value="2"/>
</dbReference>
<keyword evidence="9" id="KW-1185">Reference proteome</keyword>
<protein>
    <recommendedName>
        <fullName evidence="7">C2H2-type domain-containing protein</fullName>
    </recommendedName>
</protein>
<evidence type="ECO:0000256" key="4">
    <source>
        <dbReference type="ARBA" id="ARBA00022833"/>
    </source>
</evidence>
<keyword evidence="4" id="KW-0862">Zinc</keyword>
<evidence type="ECO:0000256" key="5">
    <source>
        <dbReference type="PROSITE-ProRule" id="PRU00042"/>
    </source>
</evidence>
<feature type="region of interest" description="Disordered" evidence="6">
    <location>
        <begin position="1114"/>
        <end position="1148"/>
    </location>
</feature>
<evidence type="ECO:0000313" key="9">
    <source>
        <dbReference type="Proteomes" id="UP001557470"/>
    </source>
</evidence>
<gene>
    <name evidence="8" type="ORF">UPYG_G00143770</name>
</gene>
<keyword evidence="2" id="KW-0677">Repeat</keyword>
<evidence type="ECO:0000313" key="8">
    <source>
        <dbReference type="EMBL" id="KAL0984598.1"/>
    </source>
</evidence>
<dbReference type="SUPFAM" id="SSF57667">
    <property type="entry name" value="beta-beta-alpha zinc fingers"/>
    <property type="match status" value="1"/>
</dbReference>
<dbReference type="SMART" id="SM00355">
    <property type="entry name" value="ZnF_C2H2"/>
    <property type="match status" value="7"/>
</dbReference>
<comment type="caution">
    <text evidence="8">The sequence shown here is derived from an EMBL/GenBank/DDBJ whole genome shotgun (WGS) entry which is preliminary data.</text>
</comment>
<feature type="compositionally biased region" description="Polar residues" evidence="6">
    <location>
        <begin position="833"/>
        <end position="843"/>
    </location>
</feature>
<feature type="domain" description="C2H2-type" evidence="7">
    <location>
        <begin position="231"/>
        <end position="259"/>
    </location>
</feature>
<dbReference type="GO" id="GO:0008270">
    <property type="term" value="F:zinc ion binding"/>
    <property type="evidence" value="ECO:0007669"/>
    <property type="project" value="UniProtKB-KW"/>
</dbReference>
<dbReference type="InterPro" id="IPR036236">
    <property type="entry name" value="Znf_C2H2_sf"/>
</dbReference>
<feature type="domain" description="C2H2-type" evidence="7">
    <location>
        <begin position="203"/>
        <end position="230"/>
    </location>
</feature>
<dbReference type="InterPro" id="IPR050688">
    <property type="entry name" value="Zinc_finger/UBP_domain"/>
</dbReference>
<dbReference type="InterPro" id="IPR013087">
    <property type="entry name" value="Znf_C2H2_type"/>
</dbReference>
<sequence>MEEDLTTADDPAESYDNNIDAEEEKVLAKDYTVQMAYQSPGLPCSDQCDPDETSVEESGSHKTDRKVSKKSTCKIQQGAVFSGKILSFGCSECKGDATYSPNDLLKHFQGIHKGTLPTYPCDLCGFVTNEFPALQRHRIGHRNTLVTCEICNDDVQYTLLLLTRHYIISHSQNGHFHCEKCEFSTVDAGTFVQHIHHHNENRLKCVKCQHLSSSQGEHQKHLKLHSGTFPFTCQVCGYGAARREYLTKHMGTVHTVEADKIHFWRETEDSNNTLANSSPGLKLLLKKSPAAVGQSKESQWMSKLSSLPGVLDQNGRLLKPEKTLEETQQFLERPIVVQKESKKLSKVTDCPNDQPFDSQAISSILPKSQEIDDCNGADALNTNGLTVLMVKNKISIPPNCTTKVMGFKMVDGKKHLVLKIIPTTKPEFSIENEMLCTEQDLGCPMVDHTVGGSKCSDSAENREKSNICSPYFAVLSPSGPDREAAGSVEVKFEEEDIRIEEALPIVQELAQKANITEQQKSCEPHNCKDKQISPVSRMITKSVCSPIEKSNLKKDALLNSIQSNKSDLGDNVTDTLHPNLNAVQVLSVKMLTEKNTSSKLVSETMLSKPDSNKSITTFRFGDQSPATDFMMTNISPLSHGDASLSNDKPKETFLEALINTPPSDDAFKKTHSFIDKSDPFDSTETYINSCVAAKTSTFSPERIPQLESHLSNISKVMDTNTSLHISSNQEVFNFHNYSKETSSISYNSNQPCEHPSELSTEDESFWMKESPEWSLTLAESPEPLNEESEYLHAEMAEETAMERVSDSDIEVDECIATVEDLSTPVATEETHGHSGSTQQVQPTVTMEESVLLSEKSTVSVSNSAVLGRILEEHSDAIINHQLEKDRIGCSTAIRDSVKPPKTMLRILKTTEGKQQMFLQAGENQYAVPVQLQGAPHGSFGEKNLKSQQTCFLVQRPVPVAQAPNNAGSKLASSSSQSPLTSCPAPAISANSVNKSSALHTGRQAFLVRYISPVKSGMILNNPDMRAVNHEGESNESKGNKVVYKIVRTANGSTFLASGAPSTNNPIFLAANSTQTPFFLMTSNNVSTGLKKLIPIQNASHKPAKSTVMFSLQSNGQGRVGQQASMEVLKKSPLSPRPSRQLSQRKRRRKALFDELPEHLPKTRRLSSKVVAEKGATSVWEPVPKNAERIMRLYPFSSLQEIKCPRRNQPVVVLNHPDADIPEVAILMKSVNKYKGAVSKVALSPKTVEALSEHDPVRLLGNPSKVNCPSSQRIGLRLLPLESRVRERFLLKLKFRKTSRRKYKVVKSLSRGAESSSMFACWFCGRLFNNQEVWIGHGQRHLMEATRDWNKLC</sequence>
<reference evidence="8 9" key="1">
    <citation type="submission" date="2024-06" db="EMBL/GenBank/DDBJ databases">
        <authorList>
            <person name="Pan Q."/>
            <person name="Wen M."/>
            <person name="Jouanno E."/>
            <person name="Zahm M."/>
            <person name="Klopp C."/>
            <person name="Cabau C."/>
            <person name="Louis A."/>
            <person name="Berthelot C."/>
            <person name="Parey E."/>
            <person name="Roest Crollius H."/>
            <person name="Montfort J."/>
            <person name="Robinson-Rechavi M."/>
            <person name="Bouchez O."/>
            <person name="Lampietro C."/>
            <person name="Lopez Roques C."/>
            <person name="Donnadieu C."/>
            <person name="Postlethwait J."/>
            <person name="Bobe J."/>
            <person name="Verreycken H."/>
            <person name="Guiguen Y."/>
        </authorList>
    </citation>
    <scope>NUCLEOTIDE SEQUENCE [LARGE SCALE GENOMIC DNA]</scope>
    <source>
        <strain evidence="8">Up_M1</strain>
        <tissue evidence="8">Testis</tissue>
    </source>
</reference>
<feature type="compositionally biased region" description="Low complexity" evidence="6">
    <location>
        <begin position="1130"/>
        <end position="1141"/>
    </location>
</feature>
<accession>A0ABD0XGK5</accession>
<dbReference type="PROSITE" id="PS00028">
    <property type="entry name" value="ZINC_FINGER_C2H2_1"/>
    <property type="match status" value="1"/>
</dbReference>
<dbReference type="Proteomes" id="UP001557470">
    <property type="component" value="Unassembled WGS sequence"/>
</dbReference>
<feature type="compositionally biased region" description="Polar residues" evidence="6">
    <location>
        <begin position="1114"/>
        <end position="1124"/>
    </location>
</feature>
<feature type="region of interest" description="Disordered" evidence="6">
    <location>
        <begin position="824"/>
        <end position="843"/>
    </location>
</feature>
<keyword evidence="3 5" id="KW-0863">Zinc-finger</keyword>
<feature type="region of interest" description="Disordered" evidence="6">
    <location>
        <begin position="1"/>
        <end position="20"/>
    </location>
</feature>
<organism evidence="8 9">
    <name type="scientific">Umbra pygmaea</name>
    <name type="common">Eastern mudminnow</name>
    <dbReference type="NCBI Taxonomy" id="75934"/>
    <lineage>
        <taxon>Eukaryota</taxon>
        <taxon>Metazoa</taxon>
        <taxon>Chordata</taxon>
        <taxon>Craniata</taxon>
        <taxon>Vertebrata</taxon>
        <taxon>Euteleostomi</taxon>
        <taxon>Actinopterygii</taxon>
        <taxon>Neopterygii</taxon>
        <taxon>Teleostei</taxon>
        <taxon>Protacanthopterygii</taxon>
        <taxon>Esociformes</taxon>
        <taxon>Umbridae</taxon>
        <taxon>Umbra</taxon>
    </lineage>
</organism>
<dbReference type="Gene3D" id="3.30.160.60">
    <property type="entry name" value="Classic Zinc Finger"/>
    <property type="match status" value="2"/>
</dbReference>
<feature type="region of interest" description="Disordered" evidence="6">
    <location>
        <begin position="42"/>
        <end position="67"/>
    </location>
</feature>
<dbReference type="EMBL" id="JAGEUA010000004">
    <property type="protein sequence ID" value="KAL0984598.1"/>
    <property type="molecule type" value="Genomic_DNA"/>
</dbReference>
<evidence type="ECO:0000256" key="1">
    <source>
        <dbReference type="ARBA" id="ARBA00022723"/>
    </source>
</evidence>